<comment type="caution">
    <text evidence="1">The sequence shown here is derived from an EMBL/GenBank/DDBJ whole genome shotgun (WGS) entry which is preliminary data.</text>
</comment>
<accession>A0ABM9EX96</accession>
<sequence length="93" mass="10966">MMENRRFIYPDPNLINLLVEFKLELLVHSYVIPIGNITRISKAVSSLRPENRCSKGISNILLIDIFIWCYLAADMLNYYYYNLIIVLINMTTY</sequence>
<proteinExistence type="predicted"/>
<name>A0ABM9EX96_9BACI</name>
<dbReference type="EMBL" id="CALBWS010000043">
    <property type="protein sequence ID" value="CAH2717290.1"/>
    <property type="molecule type" value="Genomic_DNA"/>
</dbReference>
<reference evidence="1" key="1">
    <citation type="submission" date="2022-04" db="EMBL/GenBank/DDBJ databases">
        <authorList>
            <person name="Criscuolo A."/>
        </authorList>
    </citation>
    <scope>NUCLEOTIDE SEQUENCE</scope>
    <source>
        <strain evidence="1">CIP111895</strain>
    </source>
</reference>
<evidence type="ECO:0000313" key="2">
    <source>
        <dbReference type="Proteomes" id="UP000838308"/>
    </source>
</evidence>
<protein>
    <submittedName>
        <fullName evidence="1">Uncharacterized protein</fullName>
    </submittedName>
</protein>
<evidence type="ECO:0000313" key="1">
    <source>
        <dbReference type="EMBL" id="CAH2717290.1"/>
    </source>
</evidence>
<gene>
    <name evidence="1" type="ORF">BACCIP111895_04481</name>
</gene>
<organism evidence="1 2">
    <name type="scientific">Neobacillus rhizosphaerae</name>
    <dbReference type="NCBI Taxonomy" id="2880965"/>
    <lineage>
        <taxon>Bacteria</taxon>
        <taxon>Bacillati</taxon>
        <taxon>Bacillota</taxon>
        <taxon>Bacilli</taxon>
        <taxon>Bacillales</taxon>
        <taxon>Bacillaceae</taxon>
        <taxon>Neobacillus</taxon>
    </lineage>
</organism>
<dbReference type="Proteomes" id="UP000838308">
    <property type="component" value="Unassembled WGS sequence"/>
</dbReference>
<keyword evidence="2" id="KW-1185">Reference proteome</keyword>